<feature type="non-terminal residue" evidence="1">
    <location>
        <position position="66"/>
    </location>
</feature>
<accession>A0A1Y6D3Z1</accession>
<proteinExistence type="predicted"/>
<dbReference type="Proteomes" id="UP000192923">
    <property type="component" value="Unassembled WGS sequence"/>
</dbReference>
<dbReference type="AlphaFoldDB" id="A0A1Y6D3Z1"/>
<evidence type="ECO:0000313" key="2">
    <source>
        <dbReference type="Proteomes" id="UP000192923"/>
    </source>
</evidence>
<dbReference type="STRING" id="1760988.SAMN02949497_0341"/>
<dbReference type="EMBL" id="FXAM01000002">
    <property type="protein sequence ID" value="SMF97321.1"/>
    <property type="molecule type" value="Genomic_DNA"/>
</dbReference>
<evidence type="ECO:0000313" key="1">
    <source>
        <dbReference type="EMBL" id="SMF97321.1"/>
    </source>
</evidence>
<reference evidence="1 2" key="1">
    <citation type="submission" date="2016-12" db="EMBL/GenBank/DDBJ databases">
        <authorList>
            <person name="Song W.-J."/>
            <person name="Kurnit D.M."/>
        </authorList>
    </citation>
    <scope>NUCLEOTIDE SEQUENCE [LARGE SCALE GENOMIC DNA]</scope>
    <source>
        <strain evidence="1 2">175</strain>
    </source>
</reference>
<name>A0A1Y6D3Z1_9GAMM</name>
<gene>
    <name evidence="1" type="ORF">SAMN02949497_0341</name>
</gene>
<organism evidence="1 2">
    <name type="scientific">Methylomagnum ishizawai</name>
    <dbReference type="NCBI Taxonomy" id="1760988"/>
    <lineage>
        <taxon>Bacteria</taxon>
        <taxon>Pseudomonadati</taxon>
        <taxon>Pseudomonadota</taxon>
        <taxon>Gammaproteobacteria</taxon>
        <taxon>Methylococcales</taxon>
        <taxon>Methylococcaceae</taxon>
        <taxon>Methylomagnum</taxon>
    </lineage>
</organism>
<sequence length="66" mass="7390">MIKRMLIMLLVVGLVLGAVFGFIAFKNKMIKQYLAEHGHPPQTVSTATARYEEWRSSLRAVGTLKA</sequence>
<protein>
    <submittedName>
        <fullName evidence="1">Membrane fusion protein, multidrug efflux system</fullName>
    </submittedName>
</protein>
<keyword evidence="2" id="KW-1185">Reference proteome</keyword>